<evidence type="ECO:0000313" key="1">
    <source>
        <dbReference type="EMBL" id="EAL38716.3"/>
    </source>
</evidence>
<protein>
    <submittedName>
        <fullName evidence="1">AGAP012256-PA</fullName>
    </submittedName>
</protein>
<reference evidence="1" key="5">
    <citation type="submission" date="2011-05" db="EMBL/GenBank/DDBJ databases">
        <authorList>
            <consortium name="VectorBase"/>
        </authorList>
    </citation>
    <scope>NUCLEOTIDE SEQUENCE</scope>
    <source>
        <strain evidence="1">PEST</strain>
    </source>
</reference>
<feature type="non-terminal residue" evidence="1">
    <location>
        <position position="97"/>
    </location>
</feature>
<dbReference type="EMBL" id="AAAB01008986">
    <property type="protein sequence ID" value="EAL38716.3"/>
    <property type="molecule type" value="Genomic_DNA"/>
</dbReference>
<proteinExistence type="predicted"/>
<name>Q5TN46_ANOGA</name>
<organism evidence="1">
    <name type="scientific">Anopheles gambiae</name>
    <name type="common">African malaria mosquito</name>
    <dbReference type="NCBI Taxonomy" id="7165"/>
    <lineage>
        <taxon>Eukaryota</taxon>
        <taxon>Metazoa</taxon>
        <taxon>Ecdysozoa</taxon>
        <taxon>Arthropoda</taxon>
        <taxon>Hexapoda</taxon>
        <taxon>Insecta</taxon>
        <taxon>Pterygota</taxon>
        <taxon>Neoptera</taxon>
        <taxon>Endopterygota</taxon>
        <taxon>Diptera</taxon>
        <taxon>Nematocera</taxon>
        <taxon>Culicoidea</taxon>
        <taxon>Culicidae</taxon>
        <taxon>Anophelinae</taxon>
        <taxon>Anopheles</taxon>
    </lineage>
</organism>
<sequence>MSVVSIGTCSSTGMPYRNGKSASIRAQRNPFGHQRWRGACLRSIVYSSNGSARTIPGSTSGAVKIWSSPSRRGCVAARSRLCPVRTLDTSSGNARRT</sequence>
<dbReference type="AlphaFoldDB" id="Q5TN46"/>
<accession>Q5TN46</accession>
<dbReference type="PaxDb" id="7165-AGAP012256-PA"/>
<reference evidence="1" key="4">
    <citation type="journal article" date="2007" name="Genome Biol.">
        <title>Update of the Anopheles gambiae PEST genome assembly.</title>
        <authorList>
            <person name="Sharakhova M.V."/>
            <person name="Hammond M.P."/>
            <person name="Lobo N.F."/>
            <person name="Krzywinski J."/>
            <person name="Unger M.F."/>
            <person name="Hillenmeyer M.E."/>
            <person name="Bruggner R.V."/>
            <person name="Birney E."/>
            <person name="Collins F.H."/>
        </authorList>
    </citation>
    <scope>NUCLEOTIDE SEQUENCE</scope>
    <source>
        <strain evidence="1">PEST</strain>
    </source>
</reference>
<gene>
    <name evidence="1" type="ORF">AgaP_AGAP012256</name>
</gene>
<reference evidence="1" key="1">
    <citation type="journal article" date="2002" name="Science">
        <title>The genome sequence of the malaria mosquito Anopheles gambiae.</title>
        <authorList>
            <person name="Holt R.A."/>
            <person name="Subramanian G.M."/>
            <person name="Halpern A."/>
            <person name="Sutton G.G."/>
            <person name="Charlab R."/>
            <person name="Nusskern D.R."/>
            <person name="Wincker P."/>
            <person name="Clark A.G."/>
            <person name="Ribeiro J.M."/>
            <person name="Wides R."/>
            <person name="Salzberg S.L."/>
            <person name="Loftus B."/>
            <person name="Yandell M."/>
            <person name="Majoros W.H."/>
            <person name="Rusch D.B."/>
            <person name="Lai Z."/>
            <person name="Kraft C.L."/>
            <person name="Abril J.F."/>
            <person name="Anthouard V."/>
            <person name="Arensburger P."/>
            <person name="Atkinson P.W."/>
            <person name="Baden H."/>
            <person name="de Berardinis V."/>
            <person name="Baldwin D."/>
            <person name="Benes V."/>
            <person name="Biedler J."/>
            <person name="Blass C."/>
            <person name="Bolanos R."/>
            <person name="Boscus D."/>
            <person name="Barnstead M."/>
            <person name="Cai S."/>
            <person name="Center A."/>
            <person name="Chaturverdi K."/>
            <person name="Christophides G.K."/>
            <person name="Chrystal M.A."/>
            <person name="Clamp M."/>
            <person name="Cravchik A."/>
            <person name="Curwen V."/>
            <person name="Dana A."/>
            <person name="Delcher A."/>
            <person name="Dew I."/>
            <person name="Evans C.A."/>
            <person name="Flanigan M."/>
            <person name="Grundschober-Freimoser A."/>
            <person name="Friedli L."/>
            <person name="Gu Z."/>
            <person name="Guan P."/>
            <person name="Guigo R."/>
            <person name="Hillenmeyer M.E."/>
            <person name="Hladun S.L."/>
            <person name="Hogan J.R."/>
            <person name="Hong Y.S."/>
            <person name="Hoover J."/>
            <person name="Jaillon O."/>
            <person name="Ke Z."/>
            <person name="Kodira C."/>
            <person name="Kokoza E."/>
            <person name="Koutsos A."/>
            <person name="Letunic I."/>
            <person name="Levitsky A."/>
            <person name="Liang Y."/>
            <person name="Lin J.J."/>
            <person name="Lobo N.F."/>
            <person name="Lopez J.R."/>
            <person name="Malek J.A."/>
            <person name="McIntosh T.C."/>
            <person name="Meister S."/>
            <person name="Miller J."/>
            <person name="Mobarry C."/>
            <person name="Mongin E."/>
            <person name="Murphy S.D."/>
            <person name="O'Brochta D.A."/>
            <person name="Pfannkoch C."/>
            <person name="Qi R."/>
            <person name="Regier M.A."/>
            <person name="Remington K."/>
            <person name="Shao H."/>
            <person name="Sharakhova M.V."/>
            <person name="Sitter C.D."/>
            <person name="Shetty J."/>
            <person name="Smith T.J."/>
            <person name="Strong R."/>
            <person name="Sun J."/>
            <person name="Thomasova D."/>
            <person name="Ton L.Q."/>
            <person name="Topalis P."/>
            <person name="Tu Z."/>
            <person name="Unger M.F."/>
            <person name="Walenz B."/>
            <person name="Wang A."/>
            <person name="Wang J."/>
            <person name="Wang M."/>
            <person name="Wang X."/>
            <person name="Woodford K.J."/>
            <person name="Wortman J.R."/>
            <person name="Wu M."/>
            <person name="Yao A."/>
            <person name="Zdobnov E.M."/>
            <person name="Zhang H."/>
            <person name="Zhao Q."/>
            <person name="Zhao S."/>
            <person name="Zhu S.C."/>
            <person name="Zhimulev I."/>
            <person name="Coluzzi M."/>
            <person name="della Torre A."/>
            <person name="Roth C.W."/>
            <person name="Louis C."/>
            <person name="Kalush F."/>
            <person name="Mural R.J."/>
            <person name="Myers E.W."/>
            <person name="Adams M.D."/>
            <person name="Smith H.O."/>
            <person name="Broder S."/>
            <person name="Gardner M.J."/>
            <person name="Fraser C.M."/>
            <person name="Birney E."/>
            <person name="Bork P."/>
            <person name="Brey P.T."/>
            <person name="Venter J.C."/>
            <person name="Weissenbach J."/>
            <person name="Kafatos F.C."/>
            <person name="Collins F.H."/>
            <person name="Hoffman S.L."/>
        </authorList>
    </citation>
    <scope>NUCLEOTIDE SEQUENCE [LARGE SCALE GENOMIC DNA]</scope>
    <source>
        <strain evidence="1">PEST</strain>
    </source>
</reference>
<comment type="caution">
    <text evidence="1">The sequence shown here is derived from an EMBL/GenBank/DDBJ whole genome shotgun (WGS) entry which is preliminary data.</text>
</comment>
<reference evidence="1" key="2">
    <citation type="submission" date="2002-03" db="EMBL/GenBank/DDBJ databases">
        <authorList>
            <consortium name="The Anopheles Genome Sequencing Consortium"/>
        </authorList>
    </citation>
    <scope>NUCLEOTIDE SEQUENCE</scope>
    <source>
        <strain evidence="1">PEST</strain>
    </source>
</reference>
<reference evidence="1" key="3">
    <citation type="journal article" date="2004" name="Trends Parasitol.">
        <title>The Anopheles gambiae genome: an update.</title>
        <authorList>
            <person name="Mongin E."/>
            <person name="Louis C."/>
            <person name="Holt R.A."/>
            <person name="Birney E."/>
            <person name="Collins F.H."/>
        </authorList>
    </citation>
    <scope>NUCLEOTIDE SEQUENCE</scope>
    <source>
        <strain evidence="1">PEST</strain>
    </source>
</reference>